<evidence type="ECO:0000256" key="2">
    <source>
        <dbReference type="ARBA" id="ARBA00023125"/>
    </source>
</evidence>
<dbReference type="CDD" id="cd00038">
    <property type="entry name" value="CAP_ED"/>
    <property type="match status" value="1"/>
</dbReference>
<dbReference type="Pfam" id="PF00027">
    <property type="entry name" value="cNMP_binding"/>
    <property type="match status" value="1"/>
</dbReference>
<dbReference type="InterPro" id="IPR014710">
    <property type="entry name" value="RmlC-like_jellyroll"/>
</dbReference>
<dbReference type="AlphaFoldDB" id="A0A1I1JIR5"/>
<protein>
    <submittedName>
        <fullName evidence="6">cAMP-binding domain of CRP or a regulatory subunit of cAMP-dependent protein kinases</fullName>
    </submittedName>
</protein>
<reference evidence="6 7" key="1">
    <citation type="submission" date="2016-10" db="EMBL/GenBank/DDBJ databases">
        <authorList>
            <person name="de Groot N.N."/>
        </authorList>
    </citation>
    <scope>NUCLEOTIDE SEQUENCE [LARGE SCALE GENOMIC DNA]</scope>
    <source>
        <strain evidence="6 7">DSM 19548</strain>
    </source>
</reference>
<dbReference type="InterPro" id="IPR018490">
    <property type="entry name" value="cNMP-bd_dom_sf"/>
</dbReference>
<keyword evidence="2" id="KW-0238">DNA-binding</keyword>
<dbReference type="SUPFAM" id="SSF46785">
    <property type="entry name" value="Winged helix' DNA-binding domain"/>
    <property type="match status" value="1"/>
</dbReference>
<name>A0A1I1JIR5_9RHOB</name>
<evidence type="ECO:0000313" key="6">
    <source>
        <dbReference type="EMBL" id="SFC47862.1"/>
    </source>
</evidence>
<dbReference type="PROSITE" id="PS51063">
    <property type="entry name" value="HTH_CRP_2"/>
    <property type="match status" value="1"/>
</dbReference>
<keyword evidence="7" id="KW-1185">Reference proteome</keyword>
<dbReference type="Pfam" id="PF13545">
    <property type="entry name" value="HTH_Crp_2"/>
    <property type="match status" value="1"/>
</dbReference>
<dbReference type="InterPro" id="IPR000595">
    <property type="entry name" value="cNMP-bd_dom"/>
</dbReference>
<dbReference type="InterPro" id="IPR012318">
    <property type="entry name" value="HTH_CRP"/>
</dbReference>
<evidence type="ECO:0000256" key="1">
    <source>
        <dbReference type="ARBA" id="ARBA00023015"/>
    </source>
</evidence>
<evidence type="ECO:0000259" key="4">
    <source>
        <dbReference type="PROSITE" id="PS50042"/>
    </source>
</evidence>
<evidence type="ECO:0000259" key="5">
    <source>
        <dbReference type="PROSITE" id="PS51063"/>
    </source>
</evidence>
<dbReference type="EMBL" id="FOLG01000005">
    <property type="protein sequence ID" value="SFC47862.1"/>
    <property type="molecule type" value="Genomic_DNA"/>
</dbReference>
<evidence type="ECO:0000313" key="7">
    <source>
        <dbReference type="Proteomes" id="UP000198728"/>
    </source>
</evidence>
<keyword evidence="1" id="KW-0805">Transcription regulation</keyword>
<dbReference type="InterPro" id="IPR036390">
    <property type="entry name" value="WH_DNA-bd_sf"/>
</dbReference>
<dbReference type="Proteomes" id="UP000198728">
    <property type="component" value="Unassembled WGS sequence"/>
</dbReference>
<feature type="domain" description="HTH crp-type" evidence="5">
    <location>
        <begin position="156"/>
        <end position="230"/>
    </location>
</feature>
<accession>A0A1I1JIR5</accession>
<keyword evidence="6" id="KW-0808">Transferase</keyword>
<feature type="domain" description="Cyclic nucleotide-binding" evidence="4">
    <location>
        <begin position="22"/>
        <end position="124"/>
    </location>
</feature>
<gene>
    <name evidence="6" type="ORF">SAMN04488094_105125</name>
</gene>
<sequence>MTYGSEKIPLHCSKCPLRRLDLFLPFDEEEIKFMESFKSGDMIVEPGTHLFIEGAEAAQLYTVLSGLGIRYKTLENGRRQVVNFVMPGDFLGLQAGVMQKMSHSIEVTTKMRLCVFERSRFYELYKNQPDRGYSLTYLAALEEYFLAEALTTVGQRGALEKVSWGLHRFRIRGEALGLLKNGKVPLPFKQQDLADALGLSLVHTNKTLAKLRSDGIANWQDGELEVKDFQALTKLAMVEDFELPKRPLI</sequence>
<dbReference type="Gene3D" id="1.10.10.10">
    <property type="entry name" value="Winged helix-like DNA-binding domain superfamily/Winged helix DNA-binding domain"/>
    <property type="match status" value="1"/>
</dbReference>
<dbReference type="OrthoDB" id="7584044at2"/>
<proteinExistence type="predicted"/>
<dbReference type="GO" id="GO:0016301">
    <property type="term" value="F:kinase activity"/>
    <property type="evidence" value="ECO:0007669"/>
    <property type="project" value="UniProtKB-KW"/>
</dbReference>
<dbReference type="InterPro" id="IPR036388">
    <property type="entry name" value="WH-like_DNA-bd_sf"/>
</dbReference>
<dbReference type="SUPFAM" id="SSF51206">
    <property type="entry name" value="cAMP-binding domain-like"/>
    <property type="match status" value="1"/>
</dbReference>
<keyword evidence="6" id="KW-0418">Kinase</keyword>
<evidence type="ECO:0000256" key="3">
    <source>
        <dbReference type="ARBA" id="ARBA00023163"/>
    </source>
</evidence>
<dbReference type="Gene3D" id="2.60.120.10">
    <property type="entry name" value="Jelly Rolls"/>
    <property type="match status" value="1"/>
</dbReference>
<dbReference type="STRING" id="441112.SAMN04488094_105125"/>
<dbReference type="PROSITE" id="PS50042">
    <property type="entry name" value="CNMP_BINDING_3"/>
    <property type="match status" value="1"/>
</dbReference>
<dbReference type="GO" id="GO:0006355">
    <property type="term" value="P:regulation of DNA-templated transcription"/>
    <property type="evidence" value="ECO:0007669"/>
    <property type="project" value="InterPro"/>
</dbReference>
<keyword evidence="3" id="KW-0804">Transcription</keyword>
<dbReference type="GO" id="GO:0003677">
    <property type="term" value="F:DNA binding"/>
    <property type="evidence" value="ECO:0007669"/>
    <property type="project" value="UniProtKB-KW"/>
</dbReference>
<organism evidence="6 7">
    <name type="scientific">Tropicimonas isoalkanivorans</name>
    <dbReference type="NCBI Taxonomy" id="441112"/>
    <lineage>
        <taxon>Bacteria</taxon>
        <taxon>Pseudomonadati</taxon>
        <taxon>Pseudomonadota</taxon>
        <taxon>Alphaproteobacteria</taxon>
        <taxon>Rhodobacterales</taxon>
        <taxon>Roseobacteraceae</taxon>
        <taxon>Tropicimonas</taxon>
    </lineage>
</organism>
<dbReference type="SMART" id="SM00419">
    <property type="entry name" value="HTH_CRP"/>
    <property type="match status" value="1"/>
</dbReference>